<dbReference type="Proteomes" id="UP001061298">
    <property type="component" value="Chromosome"/>
</dbReference>
<sequence>MKTDTHTSAIWSGIASDADYFGRYTRDLLSSSDEFLGSVLAFCMTPYLSLAMHESLQKLHKIDPGITAAFNKDTLAISARSRHSLKPFEDTKRGIEGQISYFREEVLPAHSARFLGNTWLPWARFLETDLGLYSYGGRLITTTHSATYHLGFEPTRLLEEGAGPHIRSVFEEYGAFFGSIGASLEEGSADTFVASLSGSSLHDEDVRASKYYRRVFNGSETPELNAMLTTFRALLNFAELVLTDGVQREHVEYTTLKIAYLSLYQVLRSVHILLNDPSYPLTASSTESAASIVGSDSAQELLNPNARPFRNMLMHYNLPPKIDVGKVNFSKPFFGMIPAHFPGYGIGDFVELVRQCCSMTAGLLDQWAERH</sequence>
<dbReference type="EMBL" id="CP106793">
    <property type="protein sequence ID" value="UXY21935.1"/>
    <property type="molecule type" value="Genomic_DNA"/>
</dbReference>
<proteinExistence type="predicted"/>
<dbReference type="RefSeq" id="WP_263232078.1">
    <property type="nucleotide sequence ID" value="NZ_CP106793.1"/>
</dbReference>
<name>A0ABY6E5H5_9ACTN</name>
<accession>A0ABY6E5H5</accession>
<keyword evidence="2" id="KW-1185">Reference proteome</keyword>
<evidence type="ECO:0000313" key="1">
    <source>
        <dbReference type="EMBL" id="UXY21935.1"/>
    </source>
</evidence>
<gene>
    <name evidence="1" type="ORF">N8I84_26960</name>
</gene>
<organism evidence="1 2">
    <name type="scientific">Streptomyces cynarae</name>
    <dbReference type="NCBI Taxonomy" id="2981134"/>
    <lineage>
        <taxon>Bacteria</taxon>
        <taxon>Bacillati</taxon>
        <taxon>Actinomycetota</taxon>
        <taxon>Actinomycetes</taxon>
        <taxon>Kitasatosporales</taxon>
        <taxon>Streptomycetaceae</taxon>
        <taxon>Streptomyces</taxon>
    </lineage>
</organism>
<protein>
    <submittedName>
        <fullName evidence="1">Uncharacterized protein</fullName>
    </submittedName>
</protein>
<reference evidence="1" key="1">
    <citation type="submission" date="2022-10" db="EMBL/GenBank/DDBJ databases">
        <authorList>
            <person name="Mo P."/>
        </authorList>
    </citation>
    <scope>NUCLEOTIDE SEQUENCE</scope>
    <source>
        <strain evidence="1">HUAS 13-4</strain>
    </source>
</reference>
<evidence type="ECO:0000313" key="2">
    <source>
        <dbReference type="Proteomes" id="UP001061298"/>
    </source>
</evidence>